<name>A0A2B5F6T9_9BACI</name>
<gene>
    <name evidence="1" type="ORF">CON73_14280</name>
</gene>
<dbReference type="Proteomes" id="UP000225320">
    <property type="component" value="Unassembled WGS sequence"/>
</dbReference>
<accession>A0A2B5F6T9</accession>
<organism evidence="1 2">
    <name type="scientific">Bacillus toyonensis</name>
    <dbReference type="NCBI Taxonomy" id="155322"/>
    <lineage>
        <taxon>Bacteria</taxon>
        <taxon>Bacillati</taxon>
        <taxon>Bacillota</taxon>
        <taxon>Bacilli</taxon>
        <taxon>Bacillales</taxon>
        <taxon>Bacillaceae</taxon>
        <taxon>Bacillus</taxon>
        <taxon>Bacillus cereus group</taxon>
    </lineage>
</organism>
<protein>
    <submittedName>
        <fullName evidence="1">Enoyl-CoA hydratase</fullName>
    </submittedName>
</protein>
<proteinExistence type="predicted"/>
<evidence type="ECO:0000313" key="2">
    <source>
        <dbReference type="Proteomes" id="UP000225320"/>
    </source>
</evidence>
<dbReference type="AlphaFoldDB" id="A0A2B5F6T9"/>
<sequence>MGKIKKFAGMALAGTIGLSGLNLFGTTTASAAEYESSLNSKQFINISSPQLQINNLQENINARTSAKIVGKNIQLEIYNLENPFNTQFYKKVLWSFDADHPFGSEESPSYFHYVNTKSSSSKLNYTKASLPLWKYPEIKEDTTIYGYVQAKNGLYYPAGSTQVTK</sequence>
<reference evidence="1 2" key="1">
    <citation type="submission" date="2017-09" db="EMBL/GenBank/DDBJ databases">
        <title>Large-scale bioinformatics analysis of Bacillus genomes uncovers conserved roles of natural products in bacterial physiology.</title>
        <authorList>
            <consortium name="Agbiome Team Llc"/>
            <person name="Bleich R.M."/>
            <person name="Grubbs K.J."/>
            <person name="Santa Maria K.C."/>
            <person name="Allen S.E."/>
            <person name="Farag S."/>
            <person name="Shank E.A."/>
            <person name="Bowers A."/>
        </authorList>
    </citation>
    <scope>NUCLEOTIDE SEQUENCE [LARGE SCALE GENOMIC DNA]</scope>
    <source>
        <strain evidence="1 2">AFS094862</strain>
    </source>
</reference>
<comment type="caution">
    <text evidence="1">The sequence shown here is derived from an EMBL/GenBank/DDBJ whole genome shotgun (WGS) entry which is preliminary data.</text>
</comment>
<dbReference type="EMBL" id="NVOI01000045">
    <property type="protein sequence ID" value="PGG92195.1"/>
    <property type="molecule type" value="Genomic_DNA"/>
</dbReference>
<evidence type="ECO:0000313" key="1">
    <source>
        <dbReference type="EMBL" id="PGG92195.1"/>
    </source>
</evidence>